<dbReference type="InterPro" id="IPR009768">
    <property type="entry name" value="MAP70"/>
</dbReference>
<feature type="region of interest" description="Disordered" evidence="8">
    <location>
        <begin position="597"/>
        <end position="625"/>
    </location>
</feature>
<name>A0A843WGC2_COLES</name>
<dbReference type="GO" id="GO:0008017">
    <property type="term" value="F:microtubule binding"/>
    <property type="evidence" value="ECO:0007669"/>
    <property type="project" value="InterPro"/>
</dbReference>
<keyword evidence="4" id="KW-0493">Microtubule</keyword>
<keyword evidence="3" id="KW-0963">Cytoplasm</keyword>
<feature type="coiled-coil region" evidence="7">
    <location>
        <begin position="242"/>
        <end position="384"/>
    </location>
</feature>
<evidence type="ECO:0000256" key="7">
    <source>
        <dbReference type="SAM" id="Coils"/>
    </source>
</evidence>
<comment type="similarity">
    <text evidence="2">Belongs to the MAP70 family.</text>
</comment>
<evidence type="ECO:0000313" key="10">
    <source>
        <dbReference type="Proteomes" id="UP000652761"/>
    </source>
</evidence>
<evidence type="ECO:0000256" key="3">
    <source>
        <dbReference type="ARBA" id="ARBA00022490"/>
    </source>
</evidence>
<organism evidence="9 10">
    <name type="scientific">Colocasia esculenta</name>
    <name type="common">Wild taro</name>
    <name type="synonym">Arum esculentum</name>
    <dbReference type="NCBI Taxonomy" id="4460"/>
    <lineage>
        <taxon>Eukaryota</taxon>
        <taxon>Viridiplantae</taxon>
        <taxon>Streptophyta</taxon>
        <taxon>Embryophyta</taxon>
        <taxon>Tracheophyta</taxon>
        <taxon>Spermatophyta</taxon>
        <taxon>Magnoliopsida</taxon>
        <taxon>Liliopsida</taxon>
        <taxon>Araceae</taxon>
        <taxon>Aroideae</taxon>
        <taxon>Colocasieae</taxon>
        <taxon>Colocasia</taxon>
    </lineage>
</organism>
<protein>
    <recommendedName>
        <fullName evidence="11">Microtubule-associated protein 70-2</fullName>
    </recommendedName>
</protein>
<keyword evidence="10" id="KW-1185">Reference proteome</keyword>
<dbReference type="Proteomes" id="UP000652761">
    <property type="component" value="Unassembled WGS sequence"/>
</dbReference>
<feature type="compositionally biased region" description="Basic and acidic residues" evidence="8">
    <location>
        <begin position="503"/>
        <end position="517"/>
    </location>
</feature>
<evidence type="ECO:0000256" key="5">
    <source>
        <dbReference type="ARBA" id="ARBA00023054"/>
    </source>
</evidence>
<dbReference type="GO" id="GO:0005874">
    <property type="term" value="C:microtubule"/>
    <property type="evidence" value="ECO:0007669"/>
    <property type="project" value="UniProtKB-KW"/>
</dbReference>
<evidence type="ECO:0008006" key="11">
    <source>
        <dbReference type="Google" id="ProtNLM"/>
    </source>
</evidence>
<feature type="coiled-coil region" evidence="7">
    <location>
        <begin position="190"/>
        <end position="217"/>
    </location>
</feature>
<dbReference type="PANTHER" id="PTHR31246">
    <property type="entry name" value="MICROTUBULE-ASSOCIATED PROTEIN 70-2"/>
    <property type="match status" value="1"/>
</dbReference>
<feature type="coiled-coil region" evidence="7">
    <location>
        <begin position="87"/>
        <end position="163"/>
    </location>
</feature>
<feature type="compositionally biased region" description="Polar residues" evidence="8">
    <location>
        <begin position="401"/>
        <end position="424"/>
    </location>
</feature>
<proteinExistence type="inferred from homology"/>
<evidence type="ECO:0000256" key="6">
    <source>
        <dbReference type="ARBA" id="ARBA00023212"/>
    </source>
</evidence>
<feature type="compositionally biased region" description="Low complexity" evidence="8">
    <location>
        <begin position="466"/>
        <end position="475"/>
    </location>
</feature>
<gene>
    <name evidence="9" type="ORF">Taro_036444</name>
</gene>
<dbReference type="PANTHER" id="PTHR31246:SF17">
    <property type="entry name" value="MICROTUBULE-ASSOCIATED PROTEIN 70-2"/>
    <property type="match status" value="1"/>
</dbReference>
<reference evidence="9" key="1">
    <citation type="submission" date="2017-07" db="EMBL/GenBank/DDBJ databases">
        <title>Taro Niue Genome Assembly and Annotation.</title>
        <authorList>
            <person name="Atibalentja N."/>
            <person name="Keating K."/>
            <person name="Fields C.J."/>
        </authorList>
    </citation>
    <scope>NUCLEOTIDE SEQUENCE</scope>
    <source>
        <strain evidence="9">Niue_2</strain>
        <tissue evidence="9">Leaf</tissue>
    </source>
</reference>
<evidence type="ECO:0000256" key="4">
    <source>
        <dbReference type="ARBA" id="ARBA00022701"/>
    </source>
</evidence>
<keyword evidence="5 7" id="KW-0175">Coiled coil</keyword>
<feature type="region of interest" description="Disordered" evidence="8">
    <location>
        <begin position="1"/>
        <end position="63"/>
    </location>
</feature>
<keyword evidence="6" id="KW-0206">Cytoskeleton</keyword>
<dbReference type="AlphaFoldDB" id="A0A843WGC2"/>
<evidence type="ECO:0000256" key="1">
    <source>
        <dbReference type="ARBA" id="ARBA00004245"/>
    </source>
</evidence>
<dbReference type="Pfam" id="PF07058">
    <property type="entry name" value="MAP70"/>
    <property type="match status" value="1"/>
</dbReference>
<feature type="non-terminal residue" evidence="9">
    <location>
        <position position="625"/>
    </location>
</feature>
<comment type="caution">
    <text evidence="9">The sequence shown here is derived from an EMBL/GenBank/DDBJ whole genome shotgun (WGS) entry which is preliminary data.</text>
</comment>
<feature type="compositionally biased region" description="Basic and acidic residues" evidence="8">
    <location>
        <begin position="597"/>
        <end position="606"/>
    </location>
</feature>
<dbReference type="EMBL" id="NMUH01003076">
    <property type="protein sequence ID" value="MQM03655.1"/>
    <property type="molecule type" value="Genomic_DNA"/>
</dbReference>
<dbReference type="GO" id="GO:0007010">
    <property type="term" value="P:cytoskeleton organization"/>
    <property type="evidence" value="ECO:0007669"/>
    <property type="project" value="InterPro"/>
</dbReference>
<feature type="compositionally biased region" description="Polar residues" evidence="8">
    <location>
        <begin position="615"/>
        <end position="625"/>
    </location>
</feature>
<evidence type="ECO:0000256" key="8">
    <source>
        <dbReference type="SAM" id="MobiDB-lite"/>
    </source>
</evidence>
<comment type="subcellular location">
    <subcellularLocation>
        <location evidence="1">Cytoplasm</location>
        <location evidence="1">Cytoskeleton</location>
    </subcellularLocation>
</comment>
<evidence type="ECO:0000256" key="2">
    <source>
        <dbReference type="ARBA" id="ARBA00008825"/>
    </source>
</evidence>
<accession>A0A843WGC2</accession>
<feature type="region of interest" description="Disordered" evidence="8">
    <location>
        <begin position="395"/>
        <end position="476"/>
    </location>
</feature>
<dbReference type="OrthoDB" id="2014495at2759"/>
<evidence type="ECO:0000313" key="9">
    <source>
        <dbReference type="EMBL" id="MQM03655.1"/>
    </source>
</evidence>
<sequence>MQAMTDLRGGEGGEWPAADVGAGGENARTQALGGGEPSAGPRLAASGSFKGDGGRLGGSRRRASARVVETDDFMNLLHGSDPVKVELNRLENEVRDKDRELGEAQAEIKALRLSERAREKAVEELTEELMRLDEKLKLTESLLESKNLEVKKINDEKKAALAAQFAAEATLRRVHAAQRDDDMPPIEAILAPLEADLKHARQEIAKLQDDNKALDRLTKSKEAALLDAERTVQVALAKASLVDDLQNKNQELMKQVEICQEENKILDKLHRQKVAEVEKYSQTVHELEEAVLAGGEAANAVRDYQRKVLEMNEEMKTLDRELARAKVTANRVAVVVANEWKDANDKVMPVRQWLEDRRFMQGEIQQLRDKLAVAERTARSEAQLKEKHQLRLKVLEDGLRMSSSGNSRPTAEGRSVSNGSSRRQSLGGAETISKVSPNGFLSKRTPQLRSSLLSSTSTVLKHAKGSSRSFDGGSRSLDRSKILANGTGPNFLLNKSSYATTDTEAHTRWKDNSEKPTDSTNTESEDTVSGLLYDMLQKEVITLRRACHEKDQSLKDKDDAIEMLAKKVDTLTKAMEVEAKKMRREVAAMEKEVAAMRVEKEHENRARRVGGSKGPVNSSQLLPGR</sequence>
<feature type="region of interest" description="Disordered" evidence="8">
    <location>
        <begin position="502"/>
        <end position="528"/>
    </location>
</feature>